<comment type="caution">
    <text evidence="1">The sequence shown here is derived from an EMBL/GenBank/DDBJ whole genome shotgun (WGS) entry which is preliminary data.</text>
</comment>
<evidence type="ECO:0000313" key="1">
    <source>
        <dbReference type="EMBL" id="KAK7409259.1"/>
    </source>
</evidence>
<protein>
    <submittedName>
        <fullName evidence="1">Uncharacterized protein</fullName>
    </submittedName>
</protein>
<sequence>MSRSPKPPLPTQTLQRLTQSAFYQRSNPLIQSTFYGPNLEFYMEAPDLGVECHMAAPGMLRLPASPPSDEEQWQYYHGLPSRPKLVARSSLDPWQPQRGWWPTCKMLSPVGKHIIADLWNESNGPLRRDIIQALEGVKWTAIDILRIGIDGDSVSDDETDTPEHAITFFISVVPNSTSFQQGFPVVMQCRQILQRHGIDDIHCEMKESDVFRCASETAPQTAPKLLTEAVHPDLTEDHMAMASVYLGASIGPSDRRSRQGTKGLYLLQKDTGAILALTCRHVVFGDTFPNEEYRYQQNEAAPRRTVLQPTDETLEDMKQYVPLKSRVARECIDAIQRTKKSDETKHREIMQHEAALKSFQQWQKILDDLTDPAMRIIGHVIFSPAFGLGKSVSGEPRLRDWALIEIHPGKHEQALDLLHNEIMVNRSGYEKLLGVQSREAPDITVSLGGRIVANNTVRLQGTISEEEMKCPNTWDHTNEPTIMVAKFGATSFLTVGFANTVKSLTRTPLPHLEVISEEWCIIGRKNEKGHGREAFSFEGDSGACVWDVQGRIGGIMAAGGGHRDMGAHDVTYATPIEWLLDDIKGHGFDVELL</sequence>
<reference evidence="1 2" key="1">
    <citation type="journal article" date="2025" name="Microbiol. Resour. Announc.">
        <title>Draft genome sequences for Neonectria magnoliae and Neonectria punicea, canker pathogens of Liriodendron tulipifera and Acer saccharum in West Virginia.</title>
        <authorList>
            <person name="Petronek H.M."/>
            <person name="Kasson M.T."/>
            <person name="Metheny A.M."/>
            <person name="Stauder C.M."/>
            <person name="Lovett B."/>
            <person name="Lynch S.C."/>
            <person name="Garnas J.R."/>
            <person name="Kasson L.R."/>
            <person name="Stajich J.E."/>
        </authorList>
    </citation>
    <scope>NUCLEOTIDE SEQUENCE [LARGE SCALE GENOMIC DNA]</scope>
    <source>
        <strain evidence="1 2">NRRL 64653</strain>
    </source>
</reference>
<accession>A0ABR1GV01</accession>
<gene>
    <name evidence="1" type="ORF">QQX98_008569</name>
</gene>
<keyword evidence="2" id="KW-1185">Reference proteome</keyword>
<evidence type="ECO:0000313" key="2">
    <source>
        <dbReference type="Proteomes" id="UP001498476"/>
    </source>
</evidence>
<name>A0ABR1GV01_9HYPO</name>
<dbReference type="EMBL" id="JAZAVJ010000157">
    <property type="protein sequence ID" value="KAK7409259.1"/>
    <property type="molecule type" value="Genomic_DNA"/>
</dbReference>
<dbReference type="Proteomes" id="UP001498476">
    <property type="component" value="Unassembled WGS sequence"/>
</dbReference>
<proteinExistence type="predicted"/>
<organism evidence="1 2">
    <name type="scientific">Neonectria punicea</name>
    <dbReference type="NCBI Taxonomy" id="979145"/>
    <lineage>
        <taxon>Eukaryota</taxon>
        <taxon>Fungi</taxon>
        <taxon>Dikarya</taxon>
        <taxon>Ascomycota</taxon>
        <taxon>Pezizomycotina</taxon>
        <taxon>Sordariomycetes</taxon>
        <taxon>Hypocreomycetidae</taxon>
        <taxon>Hypocreales</taxon>
        <taxon>Nectriaceae</taxon>
        <taxon>Neonectria</taxon>
    </lineage>
</organism>